<evidence type="ECO:0000313" key="4">
    <source>
        <dbReference type="Proteomes" id="UP000288279"/>
    </source>
</evidence>
<organism evidence="3 4">
    <name type="scientific">Pseudidiomarina taiwanensis</name>
    <dbReference type="NCBI Taxonomy" id="337250"/>
    <lineage>
        <taxon>Bacteria</taxon>
        <taxon>Pseudomonadati</taxon>
        <taxon>Pseudomonadota</taxon>
        <taxon>Gammaproteobacteria</taxon>
        <taxon>Alteromonadales</taxon>
        <taxon>Idiomarinaceae</taxon>
        <taxon>Pseudidiomarina</taxon>
    </lineage>
</organism>
<dbReference type="PANTHER" id="PTHR43156:SF2">
    <property type="entry name" value="STAGE II SPORULATION PROTEIN E"/>
    <property type="match status" value="1"/>
</dbReference>
<reference evidence="3 4" key="1">
    <citation type="journal article" date="2011" name="Front. Microbiol.">
        <title>Genomic signatures of strain selection and enhancement in Bacillus atrophaeus var. globigii, a historical biowarfare simulant.</title>
        <authorList>
            <person name="Gibbons H.S."/>
            <person name="Broomall S.M."/>
            <person name="McNew L.A."/>
            <person name="Daligault H."/>
            <person name="Chapman C."/>
            <person name="Bruce D."/>
            <person name="Karavis M."/>
            <person name="Krepps M."/>
            <person name="McGregor P.A."/>
            <person name="Hong C."/>
            <person name="Park K.H."/>
            <person name="Akmal A."/>
            <person name="Feldman A."/>
            <person name="Lin J.S."/>
            <person name="Chang W.E."/>
            <person name="Higgs B.W."/>
            <person name="Demirev P."/>
            <person name="Lindquist J."/>
            <person name="Liem A."/>
            <person name="Fochler E."/>
            <person name="Read T.D."/>
            <person name="Tapia R."/>
            <person name="Johnson S."/>
            <person name="Bishop-Lilly K.A."/>
            <person name="Detter C."/>
            <person name="Han C."/>
            <person name="Sozhamannan S."/>
            <person name="Rosenzweig C.N."/>
            <person name="Skowronski E.W."/>
        </authorList>
    </citation>
    <scope>NUCLEOTIDE SEQUENCE [LARGE SCALE GENOMIC DNA]</scope>
    <source>
        <strain evidence="3 4">PIT1</strain>
    </source>
</reference>
<evidence type="ECO:0000256" key="1">
    <source>
        <dbReference type="ARBA" id="ARBA00022801"/>
    </source>
</evidence>
<dbReference type="Pfam" id="PF13581">
    <property type="entry name" value="HATPase_c_2"/>
    <property type="match status" value="1"/>
</dbReference>
<protein>
    <recommendedName>
        <fullName evidence="2">PPM-type phosphatase domain-containing protein</fullName>
    </recommendedName>
</protein>
<accession>A0A432ZMD9</accession>
<feature type="domain" description="PPM-type phosphatase" evidence="2">
    <location>
        <begin position="160"/>
        <end position="379"/>
    </location>
</feature>
<dbReference type="InterPro" id="IPR052016">
    <property type="entry name" value="Bact_Sigma-Reg"/>
</dbReference>
<sequence>MLAVHDNSPLAQTVLAQLKLDYPSLKIVNFSPQDVNQLLSEGNVLLVILEYQSTQYEQFKMLVKQHRKAVETDYPSDVLLITDTEAGFVGLLDESEKLFVDGLIWPEPSGLLKTRLAMLSQLQLLRIELAQTRHSLAWHATRIDREHQLVEHIFRNALSRNFLDYNHIRTYLTPVSKFNGDLCLVAPGPIGNVYVFMADFTGHGLAPATGALPLSQAFFAMADRGVSVAEMVTEFNFRLNRLLPDDMFCAGFLLEISANGERVTYWNGGMPPAILFNDKGEVIERLSAQHMALGVLDEDDFDSRVTTFRASHDQHIALYTDGVIELLGHQLEFLGIDSLEQLLRRFPKSDDFQRLVAELEHFRGTQPLHDDLSLAILACQPTGLDDIPVPTEDGAMPFQLLVDLEVEHIRELDPVNHVLTAIGSLPGLRRHRTTLYLLLAEAYNNALEHGLLALDSSLKDSSDGFAEYYQQRSLRLRELSKGKISIAVRFDATSRQLEFTVTDSGKGWAAEDYEQRSNKASHGRGLDLLRQLTTQLRWTQSGRQVSFTYSL</sequence>
<gene>
    <name evidence="3" type="ORF">CWI83_00590</name>
</gene>
<dbReference type="Gene3D" id="3.30.565.10">
    <property type="entry name" value="Histidine kinase-like ATPase, C-terminal domain"/>
    <property type="match status" value="1"/>
</dbReference>
<dbReference type="AlphaFoldDB" id="A0A432ZMD9"/>
<comment type="caution">
    <text evidence="3">The sequence shown here is derived from an EMBL/GenBank/DDBJ whole genome shotgun (WGS) entry which is preliminary data.</text>
</comment>
<dbReference type="InterPro" id="IPR003594">
    <property type="entry name" value="HATPase_dom"/>
</dbReference>
<keyword evidence="1" id="KW-0378">Hydrolase</keyword>
<dbReference type="Proteomes" id="UP000288279">
    <property type="component" value="Unassembled WGS sequence"/>
</dbReference>
<dbReference type="PANTHER" id="PTHR43156">
    <property type="entry name" value="STAGE II SPORULATION PROTEIN E-RELATED"/>
    <property type="match status" value="1"/>
</dbReference>
<dbReference type="InterPro" id="IPR036457">
    <property type="entry name" value="PPM-type-like_dom_sf"/>
</dbReference>
<dbReference type="SUPFAM" id="SSF55874">
    <property type="entry name" value="ATPase domain of HSP90 chaperone/DNA topoisomerase II/histidine kinase"/>
    <property type="match status" value="1"/>
</dbReference>
<evidence type="ECO:0000259" key="2">
    <source>
        <dbReference type="SMART" id="SM00331"/>
    </source>
</evidence>
<keyword evidence="4" id="KW-1185">Reference proteome</keyword>
<dbReference type="RefSeq" id="WP_126824314.1">
    <property type="nucleotide sequence ID" value="NZ_PIQG01000001.1"/>
</dbReference>
<dbReference type="GO" id="GO:0016791">
    <property type="term" value="F:phosphatase activity"/>
    <property type="evidence" value="ECO:0007669"/>
    <property type="project" value="TreeGrafter"/>
</dbReference>
<evidence type="ECO:0000313" key="3">
    <source>
        <dbReference type="EMBL" id="RUO79053.1"/>
    </source>
</evidence>
<dbReference type="OrthoDB" id="9811749at2"/>
<name>A0A432ZMD9_9GAMM</name>
<proteinExistence type="predicted"/>
<dbReference type="SMART" id="SM00331">
    <property type="entry name" value="PP2C_SIG"/>
    <property type="match status" value="1"/>
</dbReference>
<dbReference type="CDD" id="cd16936">
    <property type="entry name" value="HATPase_RsbW-like"/>
    <property type="match status" value="1"/>
</dbReference>
<dbReference type="Pfam" id="PF07228">
    <property type="entry name" value="SpoIIE"/>
    <property type="match status" value="1"/>
</dbReference>
<dbReference type="Gene3D" id="3.60.40.10">
    <property type="entry name" value="PPM-type phosphatase domain"/>
    <property type="match status" value="1"/>
</dbReference>
<dbReference type="EMBL" id="PIQG01000001">
    <property type="protein sequence ID" value="RUO79053.1"/>
    <property type="molecule type" value="Genomic_DNA"/>
</dbReference>
<dbReference type="InterPro" id="IPR001932">
    <property type="entry name" value="PPM-type_phosphatase-like_dom"/>
</dbReference>
<dbReference type="InterPro" id="IPR036890">
    <property type="entry name" value="HATPase_C_sf"/>
</dbReference>